<reference evidence="1 2" key="1">
    <citation type="submission" date="2020-09" db="EMBL/GenBank/DDBJ databases">
        <title>De no assembly of potato wild relative species, Solanum commersonii.</title>
        <authorList>
            <person name="Cho K."/>
        </authorList>
    </citation>
    <scope>NUCLEOTIDE SEQUENCE [LARGE SCALE GENOMIC DNA]</scope>
    <source>
        <strain evidence="1">LZ3.2</strain>
        <tissue evidence="1">Leaf</tissue>
    </source>
</reference>
<accession>A0A9J5XXH8</accession>
<dbReference type="Proteomes" id="UP000824120">
    <property type="component" value="Chromosome 8"/>
</dbReference>
<keyword evidence="2" id="KW-1185">Reference proteome</keyword>
<proteinExistence type="predicted"/>
<evidence type="ECO:0000313" key="1">
    <source>
        <dbReference type="EMBL" id="KAG5591884.1"/>
    </source>
</evidence>
<sequence>MEYLECKFSIALDEADTEVRLVTQTIPKEKSICDKKLSHKLKGKFYNMVIRPSLLYEKKHIMELRILRWMCGYTRSDKIRSKVIIWEKVIVADKMRETRMK</sequence>
<organism evidence="1 2">
    <name type="scientific">Solanum commersonii</name>
    <name type="common">Commerson's wild potato</name>
    <name type="synonym">Commerson's nightshade</name>
    <dbReference type="NCBI Taxonomy" id="4109"/>
    <lineage>
        <taxon>Eukaryota</taxon>
        <taxon>Viridiplantae</taxon>
        <taxon>Streptophyta</taxon>
        <taxon>Embryophyta</taxon>
        <taxon>Tracheophyta</taxon>
        <taxon>Spermatophyta</taxon>
        <taxon>Magnoliopsida</taxon>
        <taxon>eudicotyledons</taxon>
        <taxon>Gunneridae</taxon>
        <taxon>Pentapetalae</taxon>
        <taxon>asterids</taxon>
        <taxon>lamiids</taxon>
        <taxon>Solanales</taxon>
        <taxon>Solanaceae</taxon>
        <taxon>Solanoideae</taxon>
        <taxon>Solaneae</taxon>
        <taxon>Solanum</taxon>
    </lineage>
</organism>
<dbReference type="OrthoDB" id="1431547at2759"/>
<dbReference type="PANTHER" id="PTHR46238">
    <property type="entry name" value="REVERSE TRANSCRIPTASE DOMAIN-CONTAINING PROTEIN"/>
    <property type="match status" value="1"/>
</dbReference>
<dbReference type="AlphaFoldDB" id="A0A9J5XXH8"/>
<gene>
    <name evidence="1" type="ORF">H5410_042398</name>
</gene>
<evidence type="ECO:0000313" key="2">
    <source>
        <dbReference type="Proteomes" id="UP000824120"/>
    </source>
</evidence>
<name>A0A9J5XXH8_SOLCO</name>
<protein>
    <submittedName>
        <fullName evidence="1">Uncharacterized protein</fullName>
    </submittedName>
</protein>
<dbReference type="PANTHER" id="PTHR46238:SF8">
    <property type="entry name" value="ENDONUCLEASE_EXONUCLEASE_PHOSPHATASE DOMAIN-CONTAINING PROTEIN"/>
    <property type="match status" value="1"/>
</dbReference>
<comment type="caution">
    <text evidence="1">The sequence shown here is derived from an EMBL/GenBank/DDBJ whole genome shotgun (WGS) entry which is preliminary data.</text>
</comment>
<dbReference type="EMBL" id="JACXVP010000008">
    <property type="protein sequence ID" value="KAG5591884.1"/>
    <property type="molecule type" value="Genomic_DNA"/>
</dbReference>